<name>A0A2H3BIU4_9AGAR</name>
<proteinExistence type="predicted"/>
<dbReference type="SUPFAM" id="SSF144232">
    <property type="entry name" value="HIT/MYND zinc finger-like"/>
    <property type="match status" value="1"/>
</dbReference>
<dbReference type="EMBL" id="KZ293443">
    <property type="protein sequence ID" value="PBK65948.1"/>
    <property type="molecule type" value="Genomic_DNA"/>
</dbReference>
<gene>
    <name evidence="6" type="ORF">ARMSODRAFT_917268</name>
</gene>
<keyword evidence="1" id="KW-0479">Metal-binding</keyword>
<organism evidence="6 7">
    <name type="scientific">Armillaria solidipes</name>
    <dbReference type="NCBI Taxonomy" id="1076256"/>
    <lineage>
        <taxon>Eukaryota</taxon>
        <taxon>Fungi</taxon>
        <taxon>Dikarya</taxon>
        <taxon>Basidiomycota</taxon>
        <taxon>Agaricomycotina</taxon>
        <taxon>Agaricomycetes</taxon>
        <taxon>Agaricomycetidae</taxon>
        <taxon>Agaricales</taxon>
        <taxon>Marasmiineae</taxon>
        <taxon>Physalacriaceae</taxon>
        <taxon>Armillaria</taxon>
    </lineage>
</organism>
<evidence type="ECO:0000256" key="4">
    <source>
        <dbReference type="PROSITE-ProRule" id="PRU00134"/>
    </source>
</evidence>
<evidence type="ECO:0000256" key="2">
    <source>
        <dbReference type="ARBA" id="ARBA00022771"/>
    </source>
</evidence>
<evidence type="ECO:0000259" key="5">
    <source>
        <dbReference type="PROSITE" id="PS50865"/>
    </source>
</evidence>
<dbReference type="PROSITE" id="PS50865">
    <property type="entry name" value="ZF_MYND_2"/>
    <property type="match status" value="1"/>
</dbReference>
<dbReference type="InterPro" id="IPR002893">
    <property type="entry name" value="Znf_MYND"/>
</dbReference>
<sequence length="623" mass="70291">MHRAKSMLIRLQRPESPMSDSQYDVFPRRSRLLSLESLMSFGMGSDPNGGTLSGVMCANQSGWMYGYKGCMEPGLMSCAGCFLVKYCSERCQKQHWPRHRTACNHLYLKHDWQPAWVLEKRKPRFRSRDVYTEHLWGDVPAIDILRLDFNEGDQALSQNFKLCFAASGDIRNLVETVNGLPKHYQGKCDILLNDIDPIVVNRNLIILFALLGSGPSMDEAAELATHLMYSAALPAAGASFVQRCIDYVYGSNSDREISYRVVLSTRGSGKISSLQTSAGIKHPVEMFRSSYDFPTALKSMRRAFAEASKSDDHDRLLSKLTPGHRLAIKRFRETGVLAPFSLNTNTFMHPNRLLFSVNGDWLSSGTANPLCGWDMSAVQLSGEKHGVEFADIFGCLFFHVKDQLREFARRMKDFNIHLHLTQFDAKIVSKGLFAGVVPAFGGPCFDRVDASNTMDSAGIKACLNDWGPLLNRQNECSAILIHSKTWHAGRRDGSAQAHPRTVEWLMKKYCNIPGLPKPNSLFNQGLRSPLLLHMIESVDAFYDHEPAFRRYLQEHDMDVTTAALGLRRREGHTIHPKRFGITLGPTDQRLPDLSKDEFYRLFTLGNANLLVRFLEFENTNLKA</sequence>
<dbReference type="AlphaFoldDB" id="A0A2H3BIU4"/>
<dbReference type="STRING" id="1076256.A0A2H3BIU4"/>
<dbReference type="Pfam" id="PF01753">
    <property type="entry name" value="zf-MYND"/>
    <property type="match status" value="1"/>
</dbReference>
<evidence type="ECO:0000313" key="7">
    <source>
        <dbReference type="Proteomes" id="UP000218334"/>
    </source>
</evidence>
<keyword evidence="3" id="KW-0862">Zinc</keyword>
<dbReference type="Proteomes" id="UP000218334">
    <property type="component" value="Unassembled WGS sequence"/>
</dbReference>
<dbReference type="GO" id="GO:0008270">
    <property type="term" value="F:zinc ion binding"/>
    <property type="evidence" value="ECO:0007669"/>
    <property type="project" value="UniProtKB-KW"/>
</dbReference>
<dbReference type="InterPro" id="IPR027974">
    <property type="entry name" value="DUF4470"/>
</dbReference>
<keyword evidence="7" id="KW-1185">Reference proteome</keyword>
<dbReference type="Gene3D" id="6.10.140.2220">
    <property type="match status" value="1"/>
</dbReference>
<protein>
    <recommendedName>
        <fullName evidence="5">MYND-type domain-containing protein</fullName>
    </recommendedName>
</protein>
<evidence type="ECO:0000256" key="1">
    <source>
        <dbReference type="ARBA" id="ARBA00022723"/>
    </source>
</evidence>
<dbReference type="Pfam" id="PF14737">
    <property type="entry name" value="DUF4470"/>
    <property type="match status" value="1"/>
</dbReference>
<accession>A0A2H3BIU4</accession>
<evidence type="ECO:0000256" key="3">
    <source>
        <dbReference type="ARBA" id="ARBA00022833"/>
    </source>
</evidence>
<keyword evidence="2 4" id="KW-0863">Zinc-finger</keyword>
<evidence type="ECO:0000313" key="6">
    <source>
        <dbReference type="EMBL" id="PBK65948.1"/>
    </source>
</evidence>
<feature type="domain" description="MYND-type" evidence="5">
    <location>
        <begin position="54"/>
        <end position="103"/>
    </location>
</feature>
<reference evidence="7" key="1">
    <citation type="journal article" date="2017" name="Nat. Ecol. Evol.">
        <title>Genome expansion and lineage-specific genetic innovations in the forest pathogenic fungi Armillaria.</title>
        <authorList>
            <person name="Sipos G."/>
            <person name="Prasanna A.N."/>
            <person name="Walter M.C."/>
            <person name="O'Connor E."/>
            <person name="Balint B."/>
            <person name="Krizsan K."/>
            <person name="Kiss B."/>
            <person name="Hess J."/>
            <person name="Varga T."/>
            <person name="Slot J."/>
            <person name="Riley R."/>
            <person name="Boka B."/>
            <person name="Rigling D."/>
            <person name="Barry K."/>
            <person name="Lee J."/>
            <person name="Mihaltcheva S."/>
            <person name="LaButti K."/>
            <person name="Lipzen A."/>
            <person name="Waldron R."/>
            <person name="Moloney N.M."/>
            <person name="Sperisen C."/>
            <person name="Kredics L."/>
            <person name="Vagvoelgyi C."/>
            <person name="Patrignani A."/>
            <person name="Fitzpatrick D."/>
            <person name="Nagy I."/>
            <person name="Doyle S."/>
            <person name="Anderson J.B."/>
            <person name="Grigoriev I.V."/>
            <person name="Gueldener U."/>
            <person name="Muensterkoetter M."/>
            <person name="Nagy L.G."/>
        </authorList>
    </citation>
    <scope>NUCLEOTIDE SEQUENCE [LARGE SCALE GENOMIC DNA]</scope>
    <source>
        <strain evidence="7">28-4</strain>
    </source>
</reference>